<feature type="domain" description="Phosphoribosyltransferase" evidence="1">
    <location>
        <begin position="32"/>
        <end position="176"/>
    </location>
</feature>
<dbReference type="OrthoDB" id="9810066at2"/>
<dbReference type="RefSeq" id="WP_066922447.1">
    <property type="nucleotide sequence ID" value="NZ_CP011971.1"/>
</dbReference>
<organism evidence="2 3">
    <name type="scientific">Steroidobacter denitrificans</name>
    <dbReference type="NCBI Taxonomy" id="465721"/>
    <lineage>
        <taxon>Bacteria</taxon>
        <taxon>Pseudomonadati</taxon>
        <taxon>Pseudomonadota</taxon>
        <taxon>Gammaproteobacteria</taxon>
        <taxon>Steroidobacterales</taxon>
        <taxon>Steroidobacteraceae</taxon>
        <taxon>Steroidobacter</taxon>
    </lineage>
</organism>
<dbReference type="Gene3D" id="3.30.1310.20">
    <property type="entry name" value="PRTase-like"/>
    <property type="match status" value="1"/>
</dbReference>
<proteinExistence type="predicted"/>
<protein>
    <recommendedName>
        <fullName evidence="1">Phosphoribosyltransferase domain-containing protein</fullName>
    </recommendedName>
</protein>
<dbReference type="EMBL" id="CP011971">
    <property type="protein sequence ID" value="AMN48406.1"/>
    <property type="molecule type" value="Genomic_DNA"/>
</dbReference>
<keyword evidence="3" id="KW-1185">Reference proteome</keyword>
<gene>
    <name evidence="2" type="ORF">ACG33_15130</name>
</gene>
<accession>A0A127FDE3</accession>
<dbReference type="Pfam" id="PF00156">
    <property type="entry name" value="Pribosyltran"/>
    <property type="match status" value="1"/>
</dbReference>
<dbReference type="STRING" id="465721.ACG33_15130"/>
<sequence>MNISFDDSAHVFVDRSEAGRELGAWFRQRPPMGELIILGLPRGGVPVARELADTLDAPLDVLLVRKLGAPFNPEFAAGAVAAGGIIVYNADAFTARTLEKRDLEPIIEREKAELARREQVYRAGRPPLAIEGKTVILVDDGIATGSTMQAAVDAARKMQAGQVIVAVPTASRQALDELERSADLVVALCAPEPYIAVGRWYKYFPQIQDREVVELLSAYEPRHAGYEVSGKS</sequence>
<dbReference type="PATRIC" id="fig|465721.4.peg.3233"/>
<dbReference type="Proteomes" id="UP000070250">
    <property type="component" value="Chromosome"/>
</dbReference>
<evidence type="ECO:0000259" key="1">
    <source>
        <dbReference type="Pfam" id="PF00156"/>
    </source>
</evidence>
<dbReference type="AlphaFoldDB" id="A0A127FDE3"/>
<dbReference type="KEGG" id="sdf:ACG33_15130"/>
<dbReference type="Gene3D" id="3.40.50.2020">
    <property type="match status" value="1"/>
</dbReference>
<reference evidence="2 3" key="1">
    <citation type="submission" date="2015-06" db="EMBL/GenBank/DDBJ databases">
        <title>A Comprehensive Approach to Explore the Metabolic and Phylogenetic Diversity of Bacterial Steroid Degradation in the Environment: Testosterone as an Example.</title>
        <authorList>
            <person name="Yang F.-C."/>
            <person name="Chen Y.-L."/>
            <person name="Yu C.-P."/>
            <person name="Tang S.-L."/>
            <person name="Wang P.-H."/>
            <person name="Ismail W."/>
            <person name="Wang C.-H."/>
            <person name="Yang C.-Y."/>
            <person name="Chiang Y.-R."/>
        </authorList>
    </citation>
    <scope>NUCLEOTIDE SEQUENCE [LARGE SCALE GENOMIC DNA]</scope>
    <source>
        <strain evidence="2 3">DSM 18526</strain>
    </source>
</reference>
<evidence type="ECO:0000313" key="3">
    <source>
        <dbReference type="Proteomes" id="UP000070250"/>
    </source>
</evidence>
<evidence type="ECO:0000313" key="2">
    <source>
        <dbReference type="EMBL" id="AMN48406.1"/>
    </source>
</evidence>
<dbReference type="InterPro" id="IPR000836">
    <property type="entry name" value="PRTase_dom"/>
</dbReference>
<dbReference type="CDD" id="cd06223">
    <property type="entry name" value="PRTases_typeI"/>
    <property type="match status" value="1"/>
</dbReference>
<dbReference type="SUPFAM" id="SSF53271">
    <property type="entry name" value="PRTase-like"/>
    <property type="match status" value="1"/>
</dbReference>
<name>A0A127FDE3_STEDE</name>
<dbReference type="InterPro" id="IPR029057">
    <property type="entry name" value="PRTase-like"/>
</dbReference>